<dbReference type="PANTHER" id="PTHR47093:SF1">
    <property type="entry name" value="PROTEIN JSN1-RELATED"/>
    <property type="match status" value="1"/>
</dbReference>
<feature type="domain" description="RRM" evidence="3">
    <location>
        <begin position="219"/>
        <end position="269"/>
    </location>
</feature>
<name>A0AAF0EVX2_9BASI</name>
<dbReference type="Pfam" id="PF00076">
    <property type="entry name" value="RRM_1"/>
    <property type="match status" value="1"/>
</dbReference>
<dbReference type="InterPro" id="IPR001313">
    <property type="entry name" value="Pumilio_RNA-bd_rpt"/>
</dbReference>
<dbReference type="EMBL" id="CP119880">
    <property type="protein sequence ID" value="WFD36035.1"/>
    <property type="molecule type" value="Genomic_DNA"/>
</dbReference>
<evidence type="ECO:0000256" key="2">
    <source>
        <dbReference type="SAM" id="MobiDB-lite"/>
    </source>
</evidence>
<keyword evidence="5" id="KW-1185">Reference proteome</keyword>
<sequence>MPSRFGVNAQNNSPPGRIFLADSFDSSLFAAVDAAANAPAPIAGIGAVGSDVPSSTPALPESRSYMPHDGDTLFSNAAQSLDYLGVPAPSRNRERSVTDAPLPTFLPVGAAPGARMVRTSSAQQAESLLARPRAISVGTLDDPVAPQPLVPGKIRPPLRIHRATQSMDIKSRAPGHGRTRAGTISTSGVSGAWGNTESAPVPVQPREKRSPDTIPRTVSIRPLSPEVSSQTLQNLLEPFGTIERIDLSERGVARVRFSTSSQALRVRDEGNARLGPLLAEMLPGQAANPRFSLDYACAIQIAPVPPGATNGLMQLLTQYGRVESIVQIGNGLQAVFDSPDAAESASRALHGMNMFGEPLRAVVTDSPVPTVHAPPLGNVANVANVANVTGTPAETPRRVPVACHGGAASIVPSNDKGGVPLPAEYVPRVSPSEQAELMSRLRFVSGENPPLDTAARESIKYNTTITPVSDASRSTRRFDNARYRELRKNLEAGNLSQAQADSAAIDNLGDIVELASNYVGNTLVQRFFEQCSDPVKMRMLVPLAPHLATIGIHKNGTWAAQKIIDCAKTDEQQELICKSLLPYVPVLLLDQFGNYVVQCLLPYGFPRVDFIFDAMVDRCWEIGQGRFGARSMRTCLENPTVPRKHLKRLAYAIVLHCVPLATSSNGTLLLTWLLDNSNLADIYGLLAPRMVPHVAQLCTHKLASGTMLRIMHQTDDPASANLLLGALFDLPEAAVLESVLLDPVHGSQLIGRALMSPNIDAAKRHAVVETLTVLLRSHDLVNVPAYRRLVEQVGLVMPIYPVYPQTVYRDDANDLSMYMNSLNLQNTVVPMYPGAGKDDARTPAAYGTVGMPYSVPYGGMPVGMPYASKPPAMAAFPTAGGEATVNAGASSTLGGSADTRRI</sequence>
<evidence type="ECO:0000256" key="1">
    <source>
        <dbReference type="ARBA" id="ARBA00022737"/>
    </source>
</evidence>
<dbReference type="SMART" id="SM00025">
    <property type="entry name" value="Pumilio"/>
    <property type="match status" value="5"/>
</dbReference>
<proteinExistence type="predicted"/>
<dbReference type="Pfam" id="PF00806">
    <property type="entry name" value="PUF"/>
    <property type="match status" value="3"/>
</dbReference>
<dbReference type="CDD" id="cd00590">
    <property type="entry name" value="RRM_SF"/>
    <property type="match status" value="1"/>
</dbReference>
<dbReference type="InterPro" id="IPR016024">
    <property type="entry name" value="ARM-type_fold"/>
</dbReference>
<feature type="compositionally biased region" description="Polar residues" evidence="2">
    <location>
        <begin position="182"/>
        <end position="198"/>
    </location>
</feature>
<reference evidence="4" key="1">
    <citation type="submission" date="2023-03" db="EMBL/GenBank/DDBJ databases">
        <title>Mating type loci evolution in Malassezia.</title>
        <authorList>
            <person name="Coelho M.A."/>
        </authorList>
    </citation>
    <scope>NUCLEOTIDE SEQUENCE</scope>
    <source>
        <strain evidence="4">CBS 11721</strain>
    </source>
</reference>
<dbReference type="GO" id="GO:0000288">
    <property type="term" value="P:nuclear-transcribed mRNA catabolic process, deadenylation-dependent decay"/>
    <property type="evidence" value="ECO:0007669"/>
    <property type="project" value="TreeGrafter"/>
</dbReference>
<dbReference type="PANTHER" id="PTHR47093">
    <property type="entry name" value="PROTEIN JSN1-RELATED"/>
    <property type="match status" value="1"/>
</dbReference>
<keyword evidence="1" id="KW-0677">Repeat</keyword>
<dbReference type="InterPro" id="IPR012677">
    <property type="entry name" value="Nucleotide-bd_a/b_plait_sf"/>
</dbReference>
<evidence type="ECO:0000313" key="4">
    <source>
        <dbReference type="EMBL" id="WFD36035.1"/>
    </source>
</evidence>
<gene>
    <name evidence="4" type="ORF">MCUN1_002906</name>
</gene>
<dbReference type="InterPro" id="IPR011989">
    <property type="entry name" value="ARM-like"/>
</dbReference>
<organism evidence="4 5">
    <name type="scientific">Malassezia cuniculi</name>
    <dbReference type="NCBI Taxonomy" id="948313"/>
    <lineage>
        <taxon>Eukaryota</taxon>
        <taxon>Fungi</taxon>
        <taxon>Dikarya</taxon>
        <taxon>Basidiomycota</taxon>
        <taxon>Ustilaginomycotina</taxon>
        <taxon>Malasseziomycetes</taxon>
        <taxon>Malasseziales</taxon>
        <taxon>Malasseziaceae</taxon>
        <taxon>Malassezia</taxon>
    </lineage>
</organism>
<dbReference type="InterPro" id="IPR052645">
    <property type="entry name" value="Pumilio_domain_protein"/>
</dbReference>
<dbReference type="Gene3D" id="3.30.70.330">
    <property type="match status" value="1"/>
</dbReference>
<dbReference type="Proteomes" id="UP001219933">
    <property type="component" value="Chromosome 4"/>
</dbReference>
<protein>
    <recommendedName>
        <fullName evidence="3">RRM domain-containing protein</fullName>
    </recommendedName>
</protein>
<dbReference type="GO" id="GO:0003723">
    <property type="term" value="F:RNA binding"/>
    <property type="evidence" value="ECO:0007669"/>
    <property type="project" value="InterPro"/>
</dbReference>
<dbReference type="InterPro" id="IPR035979">
    <property type="entry name" value="RBD_domain_sf"/>
</dbReference>
<evidence type="ECO:0000313" key="5">
    <source>
        <dbReference type="Proteomes" id="UP001219933"/>
    </source>
</evidence>
<dbReference type="Gene3D" id="1.25.10.10">
    <property type="entry name" value="Leucine-rich Repeat Variant"/>
    <property type="match status" value="1"/>
</dbReference>
<accession>A0AAF0EVX2</accession>
<dbReference type="AlphaFoldDB" id="A0AAF0EVX2"/>
<feature type="region of interest" description="Disordered" evidence="2">
    <location>
        <begin position="170"/>
        <end position="217"/>
    </location>
</feature>
<evidence type="ECO:0000259" key="3">
    <source>
        <dbReference type="Pfam" id="PF00076"/>
    </source>
</evidence>
<dbReference type="SUPFAM" id="SSF54928">
    <property type="entry name" value="RNA-binding domain, RBD"/>
    <property type="match status" value="1"/>
</dbReference>
<dbReference type="InterPro" id="IPR000504">
    <property type="entry name" value="RRM_dom"/>
</dbReference>
<dbReference type="SUPFAM" id="SSF48371">
    <property type="entry name" value="ARM repeat"/>
    <property type="match status" value="1"/>
</dbReference>